<protein>
    <submittedName>
        <fullName evidence="1">Uncharacterized protein</fullName>
    </submittedName>
</protein>
<reference evidence="1" key="1">
    <citation type="submission" date="2021-08" db="EMBL/GenBank/DDBJ databases">
        <title>The first chromosome-level gecko genome reveals the dynamic sex chromosomes of Neotropical dwarf geckos (Sphaerodactylidae: Sphaerodactylus).</title>
        <authorList>
            <person name="Pinto B.J."/>
            <person name="Keating S.E."/>
            <person name="Gamble T."/>
        </authorList>
    </citation>
    <scope>NUCLEOTIDE SEQUENCE</scope>
    <source>
        <strain evidence="1">TG3544</strain>
    </source>
</reference>
<gene>
    <name evidence="1" type="ORF">K3G42_019134</name>
</gene>
<evidence type="ECO:0000313" key="1">
    <source>
        <dbReference type="EMBL" id="KAH7998705.1"/>
    </source>
</evidence>
<comment type="caution">
    <text evidence="1">The sequence shown here is derived from an EMBL/GenBank/DDBJ whole genome shotgun (WGS) entry which is preliminary data.</text>
</comment>
<evidence type="ECO:0000313" key="2">
    <source>
        <dbReference type="Proteomes" id="UP000827872"/>
    </source>
</evidence>
<proteinExistence type="predicted"/>
<keyword evidence="2" id="KW-1185">Reference proteome</keyword>
<sequence length="245" mass="28172">MDYKPVMWVVTEEFGLSTIHGTTRKSLERYLDGLFEETMATEHLQSIGAQPKTSQTALHCRDSDETESPRGGAQAPWPDKEEDWDRLVNLDALHPMQPGAFGDEEPAEPLDPSGAGPSREEDVPGWPGLQADDYWTSLPDDRRLRSLQVQQAALDQARREWQEAREALIDERVRQWLQLREEYDKELQSAELLQIQCERAALEKEWAELHQKERDLVAIEARERATVADLQQELMGRNADLRSER</sequence>
<organism evidence="1 2">
    <name type="scientific">Sphaerodactylus townsendi</name>
    <dbReference type="NCBI Taxonomy" id="933632"/>
    <lineage>
        <taxon>Eukaryota</taxon>
        <taxon>Metazoa</taxon>
        <taxon>Chordata</taxon>
        <taxon>Craniata</taxon>
        <taxon>Vertebrata</taxon>
        <taxon>Euteleostomi</taxon>
        <taxon>Lepidosauria</taxon>
        <taxon>Squamata</taxon>
        <taxon>Bifurcata</taxon>
        <taxon>Gekkota</taxon>
        <taxon>Sphaerodactylidae</taxon>
        <taxon>Sphaerodactylus</taxon>
    </lineage>
</organism>
<name>A0ACB8F0U9_9SAUR</name>
<accession>A0ACB8F0U9</accession>
<dbReference type="Proteomes" id="UP000827872">
    <property type="component" value="Linkage Group LG12"/>
</dbReference>
<dbReference type="EMBL" id="CM037625">
    <property type="protein sequence ID" value="KAH7998705.1"/>
    <property type="molecule type" value="Genomic_DNA"/>
</dbReference>